<organism evidence="1 2">
    <name type="scientific">Chryseobacterium aquifrigidense</name>
    <dbReference type="NCBI Taxonomy" id="558021"/>
    <lineage>
        <taxon>Bacteria</taxon>
        <taxon>Pseudomonadati</taxon>
        <taxon>Bacteroidota</taxon>
        <taxon>Flavobacteriia</taxon>
        <taxon>Flavobacteriales</taxon>
        <taxon>Weeksellaceae</taxon>
        <taxon>Chryseobacterium group</taxon>
        <taxon>Chryseobacterium</taxon>
    </lineage>
</organism>
<evidence type="ECO:0000313" key="2">
    <source>
        <dbReference type="Proteomes" id="UP000316437"/>
    </source>
</evidence>
<dbReference type="RefSeq" id="WP_142015063.1">
    <property type="nucleotide sequence ID" value="NZ_VFPD01000001.1"/>
</dbReference>
<dbReference type="AlphaFoldDB" id="A0A543EHI3"/>
<dbReference type="Pfam" id="PF11888">
    <property type="entry name" value="DUF3408"/>
    <property type="match status" value="1"/>
</dbReference>
<reference evidence="1 2" key="1">
    <citation type="submission" date="2019-06" db="EMBL/GenBank/DDBJ databases">
        <title>Sorghum-associated microbial communities from plants grown in Nebraska, USA.</title>
        <authorList>
            <person name="Schachtman D."/>
        </authorList>
    </citation>
    <scope>NUCLEOTIDE SEQUENCE [LARGE SCALE GENOMIC DNA]</scope>
    <source>
        <strain evidence="1 2">110</strain>
    </source>
</reference>
<accession>A0A543EHI3</accession>
<evidence type="ECO:0000313" key="1">
    <source>
        <dbReference type="EMBL" id="TQM21034.1"/>
    </source>
</evidence>
<name>A0A543EHI3_9FLAO</name>
<comment type="caution">
    <text evidence="1">The sequence shown here is derived from an EMBL/GenBank/DDBJ whole genome shotgun (WGS) entry which is preliminary data.</text>
</comment>
<gene>
    <name evidence="1" type="ORF">FB551_0715</name>
</gene>
<proteinExistence type="predicted"/>
<dbReference type="Proteomes" id="UP000316437">
    <property type="component" value="Unassembled WGS sequence"/>
</dbReference>
<sequence length="132" mass="15691">MATNNDNNDLEKPTVDEEYLMQVISGEQPALDEETHVTKQAVQKSKEKTKPYSSKKLNYEETFLTNRFPSGRNGKVVYIRPEYHERLLRIVQLTREERTTLYSYIDNILEQHFLEYGNEITNYFNNHFKPIL</sequence>
<dbReference type="InterPro" id="IPR021823">
    <property type="entry name" value="DUF3408"/>
</dbReference>
<keyword evidence="2" id="KW-1185">Reference proteome</keyword>
<protein>
    <submittedName>
        <fullName evidence="1">Uncharacterized protein DUF3408</fullName>
    </submittedName>
</protein>
<dbReference type="EMBL" id="VFPD01000001">
    <property type="protein sequence ID" value="TQM21034.1"/>
    <property type="molecule type" value="Genomic_DNA"/>
</dbReference>